<dbReference type="OrthoDB" id="6505639at2759"/>
<evidence type="ECO:0000313" key="3">
    <source>
        <dbReference type="Proteomes" id="UP000759131"/>
    </source>
</evidence>
<gene>
    <name evidence="2" type="ORF">OSB1V03_LOCUS17909</name>
</gene>
<keyword evidence="3" id="KW-1185">Reference proteome</keyword>
<dbReference type="PANTHER" id="PTHR24067">
    <property type="entry name" value="UBIQUITIN-CONJUGATING ENZYME E2"/>
    <property type="match status" value="1"/>
</dbReference>
<dbReference type="SUPFAM" id="SSF54495">
    <property type="entry name" value="UBC-like"/>
    <property type="match status" value="1"/>
</dbReference>
<feature type="domain" description="UBC core" evidence="1">
    <location>
        <begin position="12"/>
        <end position="155"/>
    </location>
</feature>
<proteinExistence type="predicted"/>
<sequence>MSRDNMNNDVLMATQTLINEYRQLTSHPTAYGSVARTDNILVWTLYMYGPERSQYEGGTFLVELAFPNTYPNRPPQVTFKTKIFHANIRSDGYVCTSLLSAWRSTDSVKTIMLALNNMMSQPNRDSPYTGQGLTDQEYNEKAREYTQQYAMKNISCNSNISILERLHVL</sequence>
<dbReference type="Proteomes" id="UP000759131">
    <property type="component" value="Unassembled WGS sequence"/>
</dbReference>
<accession>A0A7R9LDM2</accession>
<dbReference type="InterPro" id="IPR050113">
    <property type="entry name" value="Ub_conjugating_enzyme"/>
</dbReference>
<dbReference type="EMBL" id="CAJPIZ010022487">
    <property type="protein sequence ID" value="CAG2117957.1"/>
    <property type="molecule type" value="Genomic_DNA"/>
</dbReference>
<feature type="non-terminal residue" evidence="2">
    <location>
        <position position="169"/>
    </location>
</feature>
<dbReference type="CDD" id="cd00195">
    <property type="entry name" value="UBCc_UEV"/>
    <property type="match status" value="1"/>
</dbReference>
<evidence type="ECO:0000313" key="2">
    <source>
        <dbReference type="EMBL" id="CAD7639748.1"/>
    </source>
</evidence>
<evidence type="ECO:0000259" key="1">
    <source>
        <dbReference type="PROSITE" id="PS50127"/>
    </source>
</evidence>
<name>A0A7R9LDM2_9ACAR</name>
<dbReference type="InterPro" id="IPR000608">
    <property type="entry name" value="UBC"/>
</dbReference>
<dbReference type="InterPro" id="IPR016135">
    <property type="entry name" value="UBQ-conjugating_enzyme/RWD"/>
</dbReference>
<protein>
    <recommendedName>
        <fullName evidence="1">UBC core domain-containing protein</fullName>
    </recommendedName>
</protein>
<dbReference type="AlphaFoldDB" id="A0A7R9LDM2"/>
<dbReference type="Pfam" id="PF00179">
    <property type="entry name" value="UQ_con"/>
    <property type="match status" value="1"/>
</dbReference>
<dbReference type="SMART" id="SM00212">
    <property type="entry name" value="UBCc"/>
    <property type="match status" value="1"/>
</dbReference>
<reference evidence="2" key="1">
    <citation type="submission" date="2020-11" db="EMBL/GenBank/DDBJ databases">
        <authorList>
            <person name="Tran Van P."/>
        </authorList>
    </citation>
    <scope>NUCLEOTIDE SEQUENCE</scope>
</reference>
<dbReference type="EMBL" id="OC877062">
    <property type="protein sequence ID" value="CAD7639748.1"/>
    <property type="molecule type" value="Genomic_DNA"/>
</dbReference>
<dbReference type="Gene3D" id="3.10.110.10">
    <property type="entry name" value="Ubiquitin Conjugating Enzyme"/>
    <property type="match status" value="1"/>
</dbReference>
<organism evidence="2">
    <name type="scientific">Medioppia subpectinata</name>
    <dbReference type="NCBI Taxonomy" id="1979941"/>
    <lineage>
        <taxon>Eukaryota</taxon>
        <taxon>Metazoa</taxon>
        <taxon>Ecdysozoa</taxon>
        <taxon>Arthropoda</taxon>
        <taxon>Chelicerata</taxon>
        <taxon>Arachnida</taxon>
        <taxon>Acari</taxon>
        <taxon>Acariformes</taxon>
        <taxon>Sarcoptiformes</taxon>
        <taxon>Oribatida</taxon>
        <taxon>Brachypylina</taxon>
        <taxon>Oppioidea</taxon>
        <taxon>Oppiidae</taxon>
        <taxon>Medioppia</taxon>
    </lineage>
</organism>
<dbReference type="PROSITE" id="PS50127">
    <property type="entry name" value="UBC_2"/>
    <property type="match status" value="1"/>
</dbReference>